<dbReference type="InterPro" id="IPR004326">
    <property type="entry name" value="Mlo"/>
</dbReference>
<dbReference type="Proteomes" id="UP000596661">
    <property type="component" value="Chromosome 1"/>
</dbReference>
<dbReference type="SUPFAM" id="SSF88688">
    <property type="entry name" value="Families 57/38 glycoside transferase middle domain"/>
    <property type="match status" value="1"/>
</dbReference>
<dbReference type="PROSITE" id="PS00028">
    <property type="entry name" value="ZINC_FINGER_C2H2_1"/>
    <property type="match status" value="1"/>
</dbReference>
<evidence type="ECO:0000256" key="12">
    <source>
        <dbReference type="ARBA" id="ARBA00022821"/>
    </source>
</evidence>
<dbReference type="Gene3D" id="2.70.98.30">
    <property type="entry name" value="Golgi alpha-mannosidase II, domain 4"/>
    <property type="match status" value="1"/>
</dbReference>
<evidence type="ECO:0000256" key="19">
    <source>
        <dbReference type="ARBA" id="ARBA00023295"/>
    </source>
</evidence>
<dbReference type="CDD" id="cd18725">
    <property type="entry name" value="PIN_LabA-like"/>
    <property type="match status" value="1"/>
</dbReference>
<evidence type="ECO:0000256" key="7">
    <source>
        <dbReference type="ARBA" id="ARBA00022692"/>
    </source>
</evidence>
<evidence type="ECO:0000256" key="9">
    <source>
        <dbReference type="ARBA" id="ARBA00022729"/>
    </source>
</evidence>
<dbReference type="FunFam" id="1.10.287.3990:FF:000004">
    <property type="entry name" value="26S proteasome regulatory subunit N10"/>
    <property type="match status" value="1"/>
</dbReference>
<dbReference type="InterPro" id="IPR011013">
    <property type="entry name" value="Gal_mutarotase_sf_dom"/>
</dbReference>
<evidence type="ECO:0000256" key="4">
    <source>
        <dbReference type="ARBA" id="ARBA00006574"/>
    </source>
</evidence>
<reference evidence="27" key="1">
    <citation type="submission" date="2018-11" db="EMBL/GenBank/DDBJ databases">
        <authorList>
            <person name="Grassa J C."/>
        </authorList>
    </citation>
    <scope>NUCLEOTIDE SEQUENCE [LARGE SCALE GENOMIC DNA]</scope>
</reference>
<keyword evidence="16" id="KW-1015">Disulfide bond</keyword>
<feature type="transmembrane region" description="Helical" evidence="24">
    <location>
        <begin position="284"/>
        <end position="302"/>
    </location>
</feature>
<dbReference type="FunFam" id="2.60.40.1180:FF:000030">
    <property type="entry name" value="Alpha-mannosidase"/>
    <property type="match status" value="1"/>
</dbReference>
<dbReference type="Gramene" id="evm.model.01.39">
    <property type="protein sequence ID" value="cds.evm.model.01.39"/>
    <property type="gene ID" value="evm.TU.01.39"/>
</dbReference>
<dbReference type="InterPro" id="IPR011330">
    <property type="entry name" value="Glyco_hydro/deAcase_b/a-brl"/>
</dbReference>
<dbReference type="Gene3D" id="3.20.110.10">
    <property type="entry name" value="Glycoside hydrolase 38, N terminal domain"/>
    <property type="match status" value="1"/>
</dbReference>
<dbReference type="InterPro" id="IPR000602">
    <property type="entry name" value="Glyco_hydro_38_N"/>
</dbReference>
<accession>A0A803NNX8</accession>
<dbReference type="InterPro" id="IPR028995">
    <property type="entry name" value="Glyco_hydro_57/38_cen_sf"/>
</dbReference>
<dbReference type="Pfam" id="PF09261">
    <property type="entry name" value="Alpha-mann_mid"/>
    <property type="match status" value="1"/>
</dbReference>
<dbReference type="CDD" id="cd22297">
    <property type="entry name" value="PSMD4_RAZUL"/>
    <property type="match status" value="1"/>
</dbReference>
<dbReference type="GO" id="GO:0016020">
    <property type="term" value="C:membrane"/>
    <property type="evidence" value="ECO:0007669"/>
    <property type="project" value="UniProtKB-SubCell"/>
</dbReference>
<evidence type="ECO:0000256" key="24">
    <source>
        <dbReference type="SAM" id="Phobius"/>
    </source>
</evidence>
<feature type="domain" description="C2H2-type" evidence="25">
    <location>
        <begin position="1020"/>
        <end position="1048"/>
    </location>
</feature>
<dbReference type="Gene3D" id="1.10.287.3990">
    <property type="match status" value="1"/>
</dbReference>
<keyword evidence="7 24" id="KW-0812">Transmembrane</keyword>
<evidence type="ECO:0000256" key="20">
    <source>
        <dbReference type="ARBA" id="ARBA00044341"/>
    </source>
</evidence>
<dbReference type="Gene3D" id="1.20.1270.50">
    <property type="entry name" value="Glycoside hydrolase family 38, central domain"/>
    <property type="match status" value="2"/>
</dbReference>
<dbReference type="InterPro" id="IPR036465">
    <property type="entry name" value="vWFA_dom_sf"/>
</dbReference>
<dbReference type="Gene3D" id="2.60.40.1360">
    <property type="match status" value="1"/>
</dbReference>
<dbReference type="PROSITE" id="PS50234">
    <property type="entry name" value="VWFA"/>
    <property type="match status" value="1"/>
</dbReference>
<dbReference type="InterPro" id="IPR049590">
    <property type="entry name" value="PSMD4_RAZUL-like"/>
</dbReference>
<evidence type="ECO:0000256" key="16">
    <source>
        <dbReference type="ARBA" id="ARBA00023157"/>
    </source>
</evidence>
<dbReference type="Gene3D" id="2.60.40.1180">
    <property type="entry name" value="Golgi alpha-mannosidase II"/>
    <property type="match status" value="1"/>
</dbReference>
<evidence type="ECO:0000256" key="18">
    <source>
        <dbReference type="ARBA" id="ARBA00023265"/>
    </source>
</evidence>
<feature type="transmembrane region" description="Helical" evidence="24">
    <location>
        <begin position="408"/>
        <end position="428"/>
    </location>
</feature>
<keyword evidence="11" id="KW-0378">Hydrolase</keyword>
<dbReference type="PANTHER" id="PTHR11607:SF61">
    <property type="entry name" value="ALPHA-MANNOSIDASE"/>
    <property type="match status" value="1"/>
</dbReference>
<feature type="transmembrane region" description="Helical" evidence="24">
    <location>
        <begin position="65"/>
        <end position="85"/>
    </location>
</feature>
<evidence type="ECO:0000256" key="21">
    <source>
        <dbReference type="ARBA" id="ARBA00071116"/>
    </source>
</evidence>
<name>A0A803NNX8_CANSA</name>
<evidence type="ECO:0000313" key="27">
    <source>
        <dbReference type="EnsemblPlants" id="cds.evm.model.01.39"/>
    </source>
</evidence>
<dbReference type="GO" id="GO:0004559">
    <property type="term" value="F:alpha-mannosidase activity"/>
    <property type="evidence" value="ECO:0007669"/>
    <property type="project" value="UniProtKB-EC"/>
</dbReference>
<evidence type="ECO:0000256" key="15">
    <source>
        <dbReference type="ARBA" id="ARBA00023136"/>
    </source>
</evidence>
<dbReference type="InterPro" id="IPR013087">
    <property type="entry name" value="Znf_C2H2_type"/>
</dbReference>
<feature type="transmembrane region" description="Helical" evidence="24">
    <location>
        <begin position="157"/>
        <end position="177"/>
    </location>
</feature>
<dbReference type="SMART" id="SM00726">
    <property type="entry name" value="UIM"/>
    <property type="match status" value="3"/>
</dbReference>
<dbReference type="Pfam" id="PF21260">
    <property type="entry name" value="Laman-like_dom"/>
    <property type="match status" value="1"/>
</dbReference>
<reference evidence="27" key="2">
    <citation type="submission" date="2021-03" db="UniProtKB">
        <authorList>
            <consortium name="EnsemblPlants"/>
        </authorList>
    </citation>
    <scope>IDENTIFICATION</scope>
</reference>
<dbReference type="Pfam" id="PF02809">
    <property type="entry name" value="UIM"/>
    <property type="match status" value="3"/>
</dbReference>
<evidence type="ECO:0000256" key="22">
    <source>
        <dbReference type="PROSITE-ProRule" id="PRU00042"/>
    </source>
</evidence>
<dbReference type="Pfam" id="PF17677">
    <property type="entry name" value="Glyco_hydro38C2"/>
    <property type="match status" value="1"/>
</dbReference>
<evidence type="ECO:0000259" key="26">
    <source>
        <dbReference type="PROSITE" id="PS50234"/>
    </source>
</evidence>
<dbReference type="Pfam" id="PF07748">
    <property type="entry name" value="Glyco_hydro_38C"/>
    <property type="match status" value="1"/>
</dbReference>
<dbReference type="FunFam" id="3.40.50.410:FF:000005">
    <property type="entry name" value="26S proteasome non-ATPase regulatory subunit 4"/>
    <property type="match status" value="1"/>
</dbReference>
<evidence type="ECO:0000256" key="17">
    <source>
        <dbReference type="ARBA" id="ARBA00023180"/>
    </source>
</evidence>
<organism evidence="27 28">
    <name type="scientific">Cannabis sativa</name>
    <name type="common">Hemp</name>
    <name type="synonym">Marijuana</name>
    <dbReference type="NCBI Taxonomy" id="3483"/>
    <lineage>
        <taxon>Eukaryota</taxon>
        <taxon>Viridiplantae</taxon>
        <taxon>Streptophyta</taxon>
        <taxon>Embryophyta</taxon>
        <taxon>Tracheophyta</taxon>
        <taxon>Spermatophyta</taxon>
        <taxon>Magnoliopsida</taxon>
        <taxon>eudicotyledons</taxon>
        <taxon>Gunneridae</taxon>
        <taxon>Pentapetalae</taxon>
        <taxon>rosids</taxon>
        <taxon>fabids</taxon>
        <taxon>Rosales</taxon>
        <taxon>Cannabaceae</taxon>
        <taxon>Cannabis</taxon>
    </lineage>
</organism>
<dbReference type="GO" id="GO:0030246">
    <property type="term" value="F:carbohydrate binding"/>
    <property type="evidence" value="ECO:0007669"/>
    <property type="project" value="InterPro"/>
</dbReference>
<dbReference type="PROSITE" id="PS50330">
    <property type="entry name" value="UIM"/>
    <property type="match status" value="3"/>
</dbReference>
<feature type="transmembrane region" description="Helical" evidence="24">
    <location>
        <begin position="20"/>
        <end position="44"/>
    </location>
</feature>
<comment type="similarity">
    <text evidence="4">Belongs to the MLO family.</text>
</comment>
<sequence length="2113" mass="237304">MENEHSLLAERSLAETPSWAFASVVAVLVSFGFFFQISLNRFGNWLDRTKRKSLFAALEKIKEELMLFGLLSLLMGHWIVIVAKICVKTSVLSSRFYPCGLEEIYVVKDGADDLSSSSDFVNNKSVYKKHFSTHHFCSEGHESFASYESLEQLHRSMFVLGITHVLYSFAAIALAMLKIYSWRVWENEAKSLATHTIVDAPEARPKGAKMKRMSTFIDHHTSHPWSQHKILVWLLCFSRQFWSSINRSDYMALRLGFITNHQLPLSYDFHNYMLRSMEEEFRDIVGISIPLWIYTIFCIFLDFHGSNIYFWLSFFPAILILLIGTKLHRVVVKLAVEIMDRCPYMENHQFKLRDELFWFKRPKLLLHCIQLISFQNAFEMATFIWSLWEIREPSCFMDNRKFIVVRLSFGVISQFWCSFVTFPLYVIITQMGSRFKKTVITDSVRKSLMGWQRRVKAKHSQSTTPLLVSDAATSSSESLMTESIRTGDDFATTSTEGSSTGSRIKNHPYQRFEEEGEGERPTYEINPENLDHFASPYDIHSNDYEIRHRNVNNDATMICIDNSEWMRNGDYSPSRIQAQADAVNLICGAKTQSNPENTVGVLTMAGKGLRVLVTPTSDLGKILACMHGLEIGGEMNLAAGIQVAQLALKHRQNKKQQQRIIVFAGSPIKHEKKTLEMIGRKLKKNSVALDIVNFGEEDDGKNEKVEALLGSVNNNDTSHIVHVPPGPNVLSDVLISTPIFTGDGEGASFAAATAAAAAGGGGFDFGVDPNLDPELALALRVSMEEERARQEAAAKRAAEEATKDGKEGEQPSSSQDATMTERATVATSGADTKAATDLTDDENALLQQALAMSMDDPASGDVRDTDMSEAAAEDPELALALQLSVQEGAKDSSNQADMSKLLADQSFVSSILASLPGVDPNDPSVKDLLASMQSQSESSPKECFCILGFKQQTPNPFPPYEAALKLKKTASSFGFVRHTVAFANQQTLSYVPAAIKEQRKDRKKLTQLENKGLVKPPERYFCRVCGRNFYNHEKFVNHFKQIHERENTKRLNQIESARGSQRMKLVAKYSMKMEKYKNCARDVLTPKVGYGLADELKRAGFLVREVSDKSRAAGIEMREHIVEMMDLRKAECVVLVSDDLGFGSVVEEAKMRCYKTVVVGNVNDGGLKRIADSSFSWKEIMMGKARKEAVSVVDILASASFAGAGAFPQHSPTDDVQLINTMLDPITAFRNGGWCMHDEATTHYIDMIDQTTLGHYYIKSQFNKVPRAGWQIDPFGHSAVQAYLLGAELGFESLHFARIDYQDRAKRKGDKSLEVIWRGSKTFGSSSQIFTNAFPVHYSPPNGFHFEVFDDFVPVQDNPNLFDFNVQRRVQDFIDAAITQANVTRTNHIMWTMGDDFQYQYAESWFKEMDKLIHYVNKDGRVNALYSTPSKYTDAKYAANETWPLKTEDYFPYADSKNAYWTGYFTSRPGLKRYVRLLSGYYLAARQLEFLVGKHLSGPNTFGLGDALGIAQHHDAVTGTAKQHTTDDYAKRLAIGFSEAEIVVNSALSCLAKNNKSGDQCEPKELKLSQCQLLNISYCPPTEEDIPEGKSLVLVAYNPLGWPRTDIVKIPVNDVNLVVQDSSGNTIEAQYVSLDNVTKNLRKFYTQAYLGKSTKQAPNYWLHFRVSVPPFGWNTYFVSKGSSSAGKRRHVLSKLKSPQNDTIEVGPGNLKLTFSSTSGQLKRMYNSKTEVDVPIQQSYLWYGSSTGSDSDSQASGAYIFRPNGAPPTIVSRSVQLKVIRGALVDEIHQEFNPWIYQVTRLYKDKEHAEVEFTIGPIPTDDGVGKEVITRLTANMETNKVFYTDSNGRDFLKRVRDHREDWPLTVTQPEAGNYYPLNLGIFTADKKSELSVLVDRATGGASIADGQLELMLHRRMIKDDSRGVGEALDERVCVEDTCEGLTVRGNYYVSINQPGAGASWRRTTGQEVYSPLLLAFTHEKIEDWKASYSTKETSFDSNYSLPLNVALITLQELDDGSVLLRLAHLYEVGEDPNYSKLATVELKKIFARKIIKEVKEVSLSANQEKSKIKKMEWKVEQNDTKGDQTTPIRGSPISNSTLVVELGPMEIRTFLLKF</sequence>
<keyword evidence="12" id="KW-0611">Plant defense</keyword>
<comment type="catalytic activity">
    <reaction evidence="1">
        <text>Hydrolysis of terminal, non-reducing alpha-D-mannose residues in alpha-D-mannosides.</text>
        <dbReference type="EC" id="3.2.1.24"/>
    </reaction>
</comment>
<keyword evidence="13" id="KW-0862">Zinc</keyword>
<dbReference type="GO" id="GO:0008270">
    <property type="term" value="F:zinc ion binding"/>
    <property type="evidence" value="ECO:0007669"/>
    <property type="project" value="UniProtKB-KW"/>
</dbReference>
<keyword evidence="28" id="KW-1185">Reference proteome</keyword>
<comment type="subcellular location">
    <subcellularLocation>
        <location evidence="3">Membrane</location>
        <topology evidence="3">Multi-pass membrane protein</topology>
    </subcellularLocation>
</comment>
<dbReference type="SUPFAM" id="SSF88713">
    <property type="entry name" value="Glycoside hydrolase/deacetylase"/>
    <property type="match status" value="1"/>
</dbReference>
<dbReference type="FunFam" id="2.70.98.30:FF:000004">
    <property type="entry name" value="Alpha-mannosidase"/>
    <property type="match status" value="1"/>
</dbReference>
<dbReference type="Pfam" id="PF03094">
    <property type="entry name" value="Mlo"/>
    <property type="match status" value="1"/>
</dbReference>
<evidence type="ECO:0000256" key="23">
    <source>
        <dbReference type="SAM" id="MobiDB-lite"/>
    </source>
</evidence>
<keyword evidence="10" id="KW-0677">Repeat</keyword>
<protein>
    <recommendedName>
        <fullName evidence="21">26S proteasome non-ATPase regulatory subunit 4 homolog</fullName>
        <ecNumber evidence="6">3.2.1.24</ecNumber>
    </recommendedName>
    <alternativeName>
        <fullName evidence="20">26S proteasome regulatory subunit RPN10</fullName>
    </alternativeName>
</protein>
<evidence type="ECO:0000256" key="8">
    <source>
        <dbReference type="ARBA" id="ARBA00022723"/>
    </source>
</evidence>
<keyword evidence="17" id="KW-0325">Glycoprotein</keyword>
<dbReference type="InterPro" id="IPR015341">
    <property type="entry name" value="Glyco_hydro_38_cen"/>
</dbReference>
<evidence type="ECO:0000256" key="2">
    <source>
        <dbReference type="ARBA" id="ARBA00001947"/>
    </source>
</evidence>
<dbReference type="EMBL" id="UZAU01000002">
    <property type="status" value="NOT_ANNOTATED_CDS"/>
    <property type="molecule type" value="Genomic_DNA"/>
</dbReference>
<dbReference type="FunFam" id="1.20.1270.50:FF:000003">
    <property type="entry name" value="Alpha-mannosidase"/>
    <property type="match status" value="1"/>
</dbReference>
<keyword evidence="14 24" id="KW-1133">Transmembrane helix</keyword>
<dbReference type="InterPro" id="IPR041147">
    <property type="entry name" value="GH38_C"/>
</dbReference>
<dbReference type="InterPro" id="IPR027291">
    <property type="entry name" value="Glyco_hydro_38_N_sf"/>
</dbReference>
<evidence type="ECO:0000256" key="1">
    <source>
        <dbReference type="ARBA" id="ARBA00000365"/>
    </source>
</evidence>
<dbReference type="CDD" id="cd01452">
    <property type="entry name" value="VWA_26S_proteasome_subunit"/>
    <property type="match status" value="1"/>
</dbReference>
<dbReference type="PROSITE" id="PS50157">
    <property type="entry name" value="ZINC_FINGER_C2H2_2"/>
    <property type="match status" value="1"/>
</dbReference>
<evidence type="ECO:0000256" key="5">
    <source>
        <dbReference type="ARBA" id="ARBA00009792"/>
    </source>
</evidence>
<dbReference type="Pfam" id="PF01074">
    <property type="entry name" value="Glyco_hydro_38N"/>
    <property type="match status" value="1"/>
</dbReference>
<evidence type="ECO:0000259" key="25">
    <source>
        <dbReference type="PROSITE" id="PS50157"/>
    </source>
</evidence>
<dbReference type="FunFam" id="2.60.40.1360:FF:000001">
    <property type="entry name" value="Alpha-mannosidase"/>
    <property type="match status" value="1"/>
</dbReference>
<dbReference type="EC" id="3.2.1.24" evidence="6"/>
<dbReference type="PANTHER" id="PTHR11607">
    <property type="entry name" value="ALPHA-MANNOSIDASE"/>
    <property type="match status" value="1"/>
</dbReference>
<dbReference type="GO" id="GO:0006952">
    <property type="term" value="P:defense response"/>
    <property type="evidence" value="ECO:0007669"/>
    <property type="project" value="UniProtKB-KW"/>
</dbReference>
<evidence type="ECO:0000256" key="14">
    <source>
        <dbReference type="ARBA" id="ARBA00022989"/>
    </source>
</evidence>
<dbReference type="InterPro" id="IPR011682">
    <property type="entry name" value="Glyco_hydro_38_C"/>
</dbReference>
<evidence type="ECO:0000256" key="11">
    <source>
        <dbReference type="ARBA" id="ARBA00022801"/>
    </source>
</evidence>
<dbReference type="InterPro" id="IPR003903">
    <property type="entry name" value="UIM_dom"/>
</dbReference>
<dbReference type="SMART" id="SM00327">
    <property type="entry name" value="VWA"/>
    <property type="match status" value="1"/>
</dbReference>
<keyword evidence="19" id="KW-0326">Glycosidase</keyword>
<dbReference type="EnsemblPlants" id="evm.model.01.39">
    <property type="protein sequence ID" value="cds.evm.model.01.39"/>
    <property type="gene ID" value="evm.TU.01.39"/>
</dbReference>
<proteinExistence type="inferred from homology"/>
<keyword evidence="8" id="KW-0479">Metal-binding</keyword>
<dbReference type="InterPro" id="IPR048534">
    <property type="entry name" value="Man2a1-like_dom"/>
</dbReference>
<keyword evidence="15 24" id="KW-0472">Membrane</keyword>
<keyword evidence="9" id="KW-0732">Signal</keyword>
<dbReference type="SUPFAM" id="SSF74650">
    <property type="entry name" value="Galactose mutarotase-like"/>
    <property type="match status" value="1"/>
</dbReference>
<evidence type="ECO:0000256" key="10">
    <source>
        <dbReference type="ARBA" id="ARBA00022737"/>
    </source>
</evidence>
<comment type="similarity">
    <text evidence="5">Belongs to the glycosyl hydrolase 38 family.</text>
</comment>
<dbReference type="Pfam" id="PF13519">
    <property type="entry name" value="VWA_2"/>
    <property type="match status" value="1"/>
</dbReference>
<dbReference type="GO" id="GO:0000502">
    <property type="term" value="C:proteasome complex"/>
    <property type="evidence" value="ECO:0007669"/>
    <property type="project" value="UniProtKB-ARBA"/>
</dbReference>
<evidence type="ECO:0000256" key="6">
    <source>
        <dbReference type="ARBA" id="ARBA00012752"/>
    </source>
</evidence>
<dbReference type="GO" id="GO:0006013">
    <property type="term" value="P:mannose metabolic process"/>
    <property type="evidence" value="ECO:0007669"/>
    <property type="project" value="InterPro"/>
</dbReference>
<dbReference type="FunFam" id="1.20.1270.50:FF:000002">
    <property type="entry name" value="Alpha-mannosidase"/>
    <property type="match status" value="1"/>
</dbReference>
<feature type="domain" description="VWFA" evidence="26">
    <location>
        <begin position="555"/>
        <end position="739"/>
    </location>
</feature>
<dbReference type="InterPro" id="IPR013780">
    <property type="entry name" value="Glyco_hydro_b"/>
</dbReference>
<feature type="compositionally biased region" description="Basic and acidic residues" evidence="23">
    <location>
        <begin position="788"/>
        <end position="809"/>
    </location>
</feature>
<keyword evidence="22" id="KW-0863">Zinc-finger</keyword>
<evidence type="ECO:0000256" key="3">
    <source>
        <dbReference type="ARBA" id="ARBA00004141"/>
    </source>
</evidence>
<comment type="cofactor">
    <cofactor evidence="2">
        <name>Zn(2+)</name>
        <dbReference type="ChEBI" id="CHEBI:29105"/>
    </cofactor>
</comment>
<dbReference type="SMART" id="SM00872">
    <property type="entry name" value="Alpha-mann_mid"/>
    <property type="match status" value="1"/>
</dbReference>
<dbReference type="InterPro" id="IPR037094">
    <property type="entry name" value="Glyco_hydro_38_cen_sf"/>
</dbReference>
<dbReference type="InterPro" id="IPR050843">
    <property type="entry name" value="Glycosyl_Hydrlase_38"/>
</dbReference>
<evidence type="ECO:0000256" key="13">
    <source>
        <dbReference type="ARBA" id="ARBA00022833"/>
    </source>
</evidence>
<dbReference type="InterPro" id="IPR002035">
    <property type="entry name" value="VWF_A"/>
</dbReference>
<feature type="transmembrane region" description="Helical" evidence="24">
    <location>
        <begin position="308"/>
        <end position="325"/>
    </location>
</feature>
<evidence type="ECO:0000313" key="28">
    <source>
        <dbReference type="Proteomes" id="UP000596661"/>
    </source>
</evidence>
<dbReference type="Gene3D" id="3.40.50.410">
    <property type="entry name" value="von Willebrand factor, type A domain"/>
    <property type="match status" value="1"/>
</dbReference>
<dbReference type="SUPFAM" id="SSF53300">
    <property type="entry name" value="vWA-like"/>
    <property type="match status" value="1"/>
</dbReference>
<keyword evidence="18" id="KW-0568">Pathogenesis-related protein</keyword>
<feature type="region of interest" description="Disordered" evidence="23">
    <location>
        <begin position="788"/>
        <end position="837"/>
    </location>
</feature>